<dbReference type="InterPro" id="IPR027417">
    <property type="entry name" value="P-loop_NTPase"/>
</dbReference>
<keyword evidence="4 7" id="KW-0539">Nucleus</keyword>
<dbReference type="GO" id="GO:0005525">
    <property type="term" value="F:GTP binding"/>
    <property type="evidence" value="ECO:0007669"/>
    <property type="project" value="UniProtKB-KW"/>
</dbReference>
<dbReference type="Pfam" id="PF01926">
    <property type="entry name" value="MMR_HSR1"/>
    <property type="match status" value="1"/>
</dbReference>
<sequence>FFSLYNLVDFGSDTKDSSVNRDRVKGAGGNNMRDRATIKRLNMYRQKQRCNSRGKVIKPLQYQSTVAPGTVARVEPNIKWFANTRVIKQSSLQKFQEEMNAVKKDPYRVVMRQTKLPMSLLHDRIKAHNSKVHILDTETFETTFGPKAQRKRPVLSVGELKDFAEQAEVSAQSYSADKDRDLVSEDSGVKEEAREEIFKKGQSKRIWGELYKVIDSSDVVIQVLDARDPIGTRSQSIESYLKKEKSWKHLIFVLNKCDLIPTWVTKRWVAVLSQEYPTLAFHASLTNSFGKGSLIQLLRQFGKLHSDKKQISVGFIGYPNVGKSSVINTLRSKKVCNVAPLAGETKVWQYITLMRRIFLIDCPGVVYPSDDSETDIVLKGVVQVEKIRNPEDHIGGVLERAKAEYIQKTYRIPSWSSAEDFLEKLAFRTGKLLKGGEPDLSTVSKMVLNDWQRGRIPFFVKPPGCEMDEENKAQPMLEMPEMETKKEELGNRLEAQDVEGASSSQLEDQKLLRQKKEEMQNIFSNVKQNFGKINVAPEFSEEDLVPVEIPDILDPSWSEDEQDEENEEDEEKVEEQIGEQQEEETSVSSLPTKAEKRSTREVNEDMDEKIAKLKHFLDRAKSKHFSAIRIPKGLSEKVFSETIAKQNGAKNVQQKAVNAGKKRKALEDEEPAPPTKLTSKEKRSLERAQRVKKVGVRYYETHNVKNKNKNRKMPLDGKKAKRAKR</sequence>
<evidence type="ECO:0000313" key="11">
    <source>
        <dbReference type="Proteomes" id="UP000694700"/>
    </source>
</evidence>
<comment type="function">
    <text evidence="5">GTPase that associates with pre-60S ribosomal subunits in the nucleolus and is required for their nuclear export and maturation. May promote cell proliferation possibly by increasing p53/TP53 protein levels, and consequently those of its downstream product CDKN1A/p21, and decreasing RPL23A protein levels.</text>
</comment>
<dbReference type="InterPro" id="IPR012971">
    <property type="entry name" value="NOG2_N_dom"/>
</dbReference>
<evidence type="ECO:0000256" key="2">
    <source>
        <dbReference type="ARBA" id="ARBA00022741"/>
    </source>
</evidence>
<proteinExistence type="inferred from homology"/>
<dbReference type="Pfam" id="PF08153">
    <property type="entry name" value="NGP1NT"/>
    <property type="match status" value="1"/>
</dbReference>
<evidence type="ECO:0000259" key="9">
    <source>
        <dbReference type="PROSITE" id="PS51721"/>
    </source>
</evidence>
<comment type="subunit">
    <text evidence="6">Interacts with LYAR and RPL23A. Interacts with the nuclear importin-beta receptor and, at a lower extent, with importin-alpha.</text>
</comment>
<dbReference type="PANTHER" id="PTHR11089:SF9">
    <property type="entry name" value="NUCLEOLAR GTP-BINDING PROTEIN 2"/>
    <property type="match status" value="1"/>
</dbReference>
<evidence type="ECO:0000256" key="6">
    <source>
        <dbReference type="ARBA" id="ARBA00065814"/>
    </source>
</evidence>
<feature type="compositionally biased region" description="Basic and acidic residues" evidence="8">
    <location>
        <begin position="678"/>
        <end position="689"/>
    </location>
</feature>
<keyword evidence="2 7" id="KW-0547">Nucleotide-binding</keyword>
<dbReference type="InterPro" id="IPR050755">
    <property type="entry name" value="TRAFAC_YlqF/YawG_RiboMat"/>
</dbReference>
<dbReference type="Proteomes" id="UP000694700">
    <property type="component" value="Unplaced"/>
</dbReference>
<evidence type="ECO:0000256" key="8">
    <source>
        <dbReference type="SAM" id="MobiDB-lite"/>
    </source>
</evidence>
<dbReference type="InterPro" id="IPR030378">
    <property type="entry name" value="G_CP_dom"/>
</dbReference>
<evidence type="ECO:0000256" key="5">
    <source>
        <dbReference type="ARBA" id="ARBA00054763"/>
    </source>
</evidence>
<dbReference type="FunFam" id="1.10.1580.10:FF:000001">
    <property type="entry name" value="Nucleolar GTP-binding protein 2"/>
    <property type="match status" value="1"/>
</dbReference>
<accession>A0A8C1UM27</accession>
<dbReference type="InterPro" id="IPR023179">
    <property type="entry name" value="GTP-bd_ortho_bundle_sf"/>
</dbReference>
<dbReference type="InterPro" id="IPR006073">
    <property type="entry name" value="GTP-bd"/>
</dbReference>
<feature type="region of interest" description="Disordered" evidence="8">
    <location>
        <begin position="647"/>
        <end position="725"/>
    </location>
</feature>
<organism evidence="10 11">
    <name type="scientific">Cyprinus carpio</name>
    <name type="common">Common carp</name>
    <dbReference type="NCBI Taxonomy" id="7962"/>
    <lineage>
        <taxon>Eukaryota</taxon>
        <taxon>Metazoa</taxon>
        <taxon>Chordata</taxon>
        <taxon>Craniata</taxon>
        <taxon>Vertebrata</taxon>
        <taxon>Euteleostomi</taxon>
        <taxon>Actinopterygii</taxon>
        <taxon>Neopterygii</taxon>
        <taxon>Teleostei</taxon>
        <taxon>Ostariophysi</taxon>
        <taxon>Cypriniformes</taxon>
        <taxon>Cyprinidae</taxon>
        <taxon>Cyprininae</taxon>
        <taxon>Cyprinus</taxon>
    </lineage>
</organism>
<evidence type="ECO:0000256" key="7">
    <source>
        <dbReference type="RuleBase" id="RU364023"/>
    </source>
</evidence>
<evidence type="ECO:0000313" key="10">
    <source>
        <dbReference type="Ensembl" id="ENSCCRP00015039006.1"/>
    </source>
</evidence>
<feature type="domain" description="CP-type G" evidence="9">
    <location>
        <begin position="207"/>
        <end position="368"/>
    </location>
</feature>
<dbReference type="InterPro" id="IPR024929">
    <property type="entry name" value="GNL2_CP_dom"/>
</dbReference>
<dbReference type="CDD" id="cd01858">
    <property type="entry name" value="NGP_1"/>
    <property type="match status" value="1"/>
</dbReference>
<feature type="compositionally biased region" description="Acidic residues" evidence="8">
    <location>
        <begin position="557"/>
        <end position="585"/>
    </location>
</feature>
<dbReference type="PROSITE" id="PS51721">
    <property type="entry name" value="G_CP"/>
    <property type="match status" value="1"/>
</dbReference>
<feature type="region of interest" description="Disordered" evidence="8">
    <location>
        <begin position="554"/>
        <end position="605"/>
    </location>
</feature>
<evidence type="ECO:0000256" key="1">
    <source>
        <dbReference type="ARBA" id="ARBA00004604"/>
    </source>
</evidence>
<protein>
    <recommendedName>
        <fullName evidence="7">Nucleolar GTP-binding protein 2</fullName>
    </recommendedName>
</protein>
<dbReference type="GO" id="GO:0005730">
    <property type="term" value="C:nucleolus"/>
    <property type="evidence" value="ECO:0007669"/>
    <property type="project" value="UniProtKB-SubCell"/>
</dbReference>
<dbReference type="Gene3D" id="1.10.1580.10">
    <property type="match status" value="1"/>
</dbReference>
<evidence type="ECO:0000256" key="3">
    <source>
        <dbReference type="ARBA" id="ARBA00023134"/>
    </source>
</evidence>
<name>A0A8C1UM27_CYPCA</name>
<feature type="compositionally biased region" description="Polar residues" evidence="8">
    <location>
        <begin position="647"/>
        <end position="656"/>
    </location>
</feature>
<dbReference type="Ensembl" id="ENSCCRT00015040336.1">
    <property type="protein sequence ID" value="ENSCCRP00015039006.1"/>
    <property type="gene ID" value="ENSCCRG00015015143.1"/>
</dbReference>
<comment type="similarity">
    <text evidence="7">Belongs to the TRAFAC class YlqF/YawG GTPase family. NOG2 subfamily.</text>
</comment>
<dbReference type="SUPFAM" id="SSF52540">
    <property type="entry name" value="P-loop containing nucleoside triphosphate hydrolases"/>
    <property type="match status" value="1"/>
</dbReference>
<dbReference type="AlphaFoldDB" id="A0A8C1UM27"/>
<feature type="compositionally biased region" description="Basic and acidic residues" evidence="8">
    <location>
        <begin position="593"/>
        <end position="605"/>
    </location>
</feature>
<dbReference type="FunFam" id="3.40.50.300:FF:000559">
    <property type="entry name" value="Nuclear/nucleolar GTPase 2"/>
    <property type="match status" value="1"/>
</dbReference>
<reference evidence="10" key="1">
    <citation type="submission" date="2025-08" db="UniProtKB">
        <authorList>
            <consortium name="Ensembl"/>
        </authorList>
    </citation>
    <scope>IDENTIFICATION</scope>
</reference>
<dbReference type="PANTHER" id="PTHR11089">
    <property type="entry name" value="GTP-BINDING PROTEIN-RELATED"/>
    <property type="match status" value="1"/>
</dbReference>
<evidence type="ECO:0000256" key="4">
    <source>
        <dbReference type="ARBA" id="ARBA00023242"/>
    </source>
</evidence>
<dbReference type="Gene3D" id="3.40.50.300">
    <property type="entry name" value="P-loop containing nucleotide triphosphate hydrolases"/>
    <property type="match status" value="1"/>
</dbReference>
<dbReference type="PRINTS" id="PR00326">
    <property type="entry name" value="GTP1OBG"/>
</dbReference>
<keyword evidence="3 7" id="KW-0342">GTP-binding</keyword>
<comment type="subcellular location">
    <subcellularLocation>
        <location evidence="1 7">Nucleus</location>
        <location evidence="1 7">Nucleolus</location>
    </subcellularLocation>
</comment>